<evidence type="ECO:0000313" key="3">
    <source>
        <dbReference type="Proteomes" id="UP001153148"/>
    </source>
</evidence>
<sequence length="77" mass="8570">MRDEPEGTIAHQSAKPPTDPTRDTFTPFITGTGCILNDITSIVHTSVTFIFIRTISETETTMDDTIDRYSTTVDITM</sequence>
<dbReference type="PROSITE" id="PS51257">
    <property type="entry name" value="PROKAR_LIPOPROTEIN"/>
    <property type="match status" value="1"/>
</dbReference>
<feature type="region of interest" description="Disordered" evidence="1">
    <location>
        <begin position="1"/>
        <end position="23"/>
    </location>
</feature>
<reference evidence="2" key="1">
    <citation type="submission" date="2021-03" db="EMBL/GenBank/DDBJ databases">
        <authorList>
            <person name="Tran Van P."/>
        </authorList>
    </citation>
    <scope>NUCLEOTIDE SEQUENCE</scope>
</reference>
<dbReference type="EMBL" id="CAJPIN010007513">
    <property type="protein sequence ID" value="CAG2058536.1"/>
    <property type="molecule type" value="Genomic_DNA"/>
</dbReference>
<keyword evidence="3" id="KW-1185">Reference proteome</keyword>
<protein>
    <submittedName>
        <fullName evidence="2">Uncharacterized protein</fullName>
    </submittedName>
</protein>
<gene>
    <name evidence="2" type="ORF">TPAB3V08_LOCUS5505</name>
</gene>
<organism evidence="2 3">
    <name type="scientific">Timema podura</name>
    <name type="common">Walking stick</name>
    <dbReference type="NCBI Taxonomy" id="61482"/>
    <lineage>
        <taxon>Eukaryota</taxon>
        <taxon>Metazoa</taxon>
        <taxon>Ecdysozoa</taxon>
        <taxon>Arthropoda</taxon>
        <taxon>Hexapoda</taxon>
        <taxon>Insecta</taxon>
        <taxon>Pterygota</taxon>
        <taxon>Neoptera</taxon>
        <taxon>Polyneoptera</taxon>
        <taxon>Phasmatodea</taxon>
        <taxon>Timematodea</taxon>
        <taxon>Timematoidea</taxon>
        <taxon>Timematidae</taxon>
        <taxon>Timema</taxon>
    </lineage>
</organism>
<comment type="caution">
    <text evidence="2">The sequence shown here is derived from an EMBL/GenBank/DDBJ whole genome shotgun (WGS) entry which is preliminary data.</text>
</comment>
<evidence type="ECO:0000256" key="1">
    <source>
        <dbReference type="SAM" id="MobiDB-lite"/>
    </source>
</evidence>
<accession>A0ABN7NRT3</accession>
<proteinExistence type="predicted"/>
<evidence type="ECO:0000313" key="2">
    <source>
        <dbReference type="EMBL" id="CAG2058536.1"/>
    </source>
</evidence>
<dbReference type="Proteomes" id="UP001153148">
    <property type="component" value="Unassembled WGS sequence"/>
</dbReference>
<name>A0ABN7NRT3_TIMPD</name>